<dbReference type="GO" id="GO:0034715">
    <property type="term" value="C:pICln-Sm protein complex"/>
    <property type="evidence" value="ECO:0007669"/>
    <property type="project" value="TreeGrafter"/>
</dbReference>
<gene>
    <name evidence="6" type="ORF">PCON_04902</name>
</gene>
<evidence type="ECO:0000256" key="2">
    <source>
        <dbReference type="ARBA" id="ARBA00004496"/>
    </source>
</evidence>
<feature type="compositionally biased region" description="Acidic residues" evidence="5">
    <location>
        <begin position="252"/>
        <end position="262"/>
    </location>
</feature>
<dbReference type="PANTHER" id="PTHR21399">
    <property type="entry name" value="CHLORIDE CONDUCTANCE REGULATORY PROTEIN ICLN"/>
    <property type="match status" value="1"/>
</dbReference>
<feature type="region of interest" description="Disordered" evidence="5">
    <location>
        <begin position="178"/>
        <end position="203"/>
    </location>
</feature>
<proteinExistence type="predicted"/>
<dbReference type="InterPro" id="IPR039924">
    <property type="entry name" value="ICln/Lot5/Saf5"/>
</dbReference>
<dbReference type="OMA" id="NMHEYFD"/>
<keyword evidence="7" id="KW-1185">Reference proteome</keyword>
<dbReference type="GO" id="GO:0005681">
    <property type="term" value="C:spliceosomal complex"/>
    <property type="evidence" value="ECO:0007669"/>
    <property type="project" value="TreeGrafter"/>
</dbReference>
<dbReference type="Gene3D" id="2.30.29.30">
    <property type="entry name" value="Pleckstrin-homology domain (PH domain)/Phosphotyrosine-binding domain (PTB)"/>
    <property type="match status" value="1"/>
</dbReference>
<dbReference type="GO" id="GO:0045292">
    <property type="term" value="P:mRNA cis splicing, via spliceosome"/>
    <property type="evidence" value="ECO:0007669"/>
    <property type="project" value="TreeGrafter"/>
</dbReference>
<dbReference type="eggNOG" id="ENOG502S43V">
    <property type="taxonomic scope" value="Eukaryota"/>
</dbReference>
<keyword evidence="3" id="KW-0963">Cytoplasm</keyword>
<name>U4L5I7_PYROM</name>
<dbReference type="GO" id="GO:0005829">
    <property type="term" value="C:cytosol"/>
    <property type="evidence" value="ECO:0007669"/>
    <property type="project" value="TreeGrafter"/>
</dbReference>
<dbReference type="PANTHER" id="PTHR21399:SF0">
    <property type="entry name" value="METHYLOSOME SUBUNIT PICLN"/>
    <property type="match status" value="1"/>
</dbReference>
<reference evidence="6 7" key="1">
    <citation type="journal article" date="2013" name="PLoS Genet.">
        <title>The genome and development-dependent transcriptomes of Pyronema confluens: a window into fungal evolution.</title>
        <authorList>
            <person name="Traeger S."/>
            <person name="Altegoer F."/>
            <person name="Freitag M."/>
            <person name="Gabaldon T."/>
            <person name="Kempken F."/>
            <person name="Kumar A."/>
            <person name="Marcet-Houben M."/>
            <person name="Poggeler S."/>
            <person name="Stajich J.E."/>
            <person name="Nowrousian M."/>
        </authorList>
    </citation>
    <scope>NUCLEOTIDE SEQUENCE [LARGE SCALE GENOMIC DNA]</scope>
    <source>
        <strain evidence="7">CBS 100304</strain>
        <tissue evidence="6">Vegetative mycelium</tissue>
    </source>
</reference>
<protein>
    <submittedName>
        <fullName evidence="6">Similar to Protein LOT5 acc. no. A5DN53</fullName>
    </submittedName>
</protein>
<dbReference type="Pfam" id="PF03517">
    <property type="entry name" value="Voldacs"/>
    <property type="match status" value="1"/>
</dbReference>
<evidence type="ECO:0000313" key="6">
    <source>
        <dbReference type="EMBL" id="CCX05315.1"/>
    </source>
</evidence>
<dbReference type="InterPro" id="IPR011993">
    <property type="entry name" value="PH-like_dom_sf"/>
</dbReference>
<evidence type="ECO:0000256" key="3">
    <source>
        <dbReference type="ARBA" id="ARBA00022490"/>
    </source>
</evidence>
<dbReference type="OrthoDB" id="19714at2759"/>
<accession>U4L5I7</accession>
<feature type="compositionally biased region" description="Basic and acidic residues" evidence="5">
    <location>
        <begin position="263"/>
        <end position="275"/>
    </location>
</feature>
<keyword evidence="4" id="KW-0539">Nucleus</keyword>
<evidence type="ECO:0000256" key="5">
    <source>
        <dbReference type="SAM" id="MobiDB-lite"/>
    </source>
</evidence>
<comment type="subcellular location">
    <subcellularLocation>
        <location evidence="2">Cytoplasm</location>
    </subcellularLocation>
    <subcellularLocation>
        <location evidence="1">Nucleus</location>
    </subcellularLocation>
</comment>
<dbReference type="EMBL" id="HF935245">
    <property type="protein sequence ID" value="CCX05315.1"/>
    <property type="molecule type" value="Genomic_DNA"/>
</dbReference>
<dbReference type="AlphaFoldDB" id="U4L5I7"/>
<dbReference type="Proteomes" id="UP000018144">
    <property type="component" value="Unassembled WGS sequence"/>
</dbReference>
<evidence type="ECO:0000256" key="1">
    <source>
        <dbReference type="ARBA" id="ARBA00004123"/>
    </source>
</evidence>
<evidence type="ECO:0000256" key="4">
    <source>
        <dbReference type="ARBA" id="ARBA00023242"/>
    </source>
</evidence>
<dbReference type="GO" id="GO:0000387">
    <property type="term" value="P:spliceosomal snRNP assembly"/>
    <property type="evidence" value="ECO:0007669"/>
    <property type="project" value="TreeGrafter"/>
</dbReference>
<evidence type="ECO:0000313" key="7">
    <source>
        <dbReference type="Proteomes" id="UP000018144"/>
    </source>
</evidence>
<organism evidence="6 7">
    <name type="scientific">Pyronema omphalodes (strain CBS 100304)</name>
    <name type="common">Pyronema confluens</name>
    <dbReference type="NCBI Taxonomy" id="1076935"/>
    <lineage>
        <taxon>Eukaryota</taxon>
        <taxon>Fungi</taxon>
        <taxon>Dikarya</taxon>
        <taxon>Ascomycota</taxon>
        <taxon>Pezizomycotina</taxon>
        <taxon>Pezizomycetes</taxon>
        <taxon>Pezizales</taxon>
        <taxon>Pyronemataceae</taxon>
        <taxon>Pyronema</taxon>
    </lineage>
</organism>
<sequence>MPLTIIRSPPSADSYEPLSSFQAATPASFSTPVLHHHEVNAKVLLSRDQASLIPIFLPADSKQGDADTESTDEIIVDGIDLWVTNENLIFFNTPLSVGAVIPYLSLTLHAVTTASLGTGLYLQISLTPDISTTSNADNYDDEELLELTLIPTGTEDKTQKQISDIIFKELSVCTSLHSAASGSEDEDDGDRIMFEGDNEEGDAPYARLEGFPGEGGWITAENVDQFRFEDVDVEVPFTILGPGAGVVRQREDEEEEVEEEGEEGGKGETKWRRTE</sequence>
<feature type="region of interest" description="Disordered" evidence="5">
    <location>
        <begin position="244"/>
        <end position="275"/>
    </location>
</feature>